<reference evidence="13" key="1">
    <citation type="journal article" date="2019" name="Int. J. Syst. Evol. Microbiol.">
        <title>The Global Catalogue of Microorganisms (GCM) 10K type strain sequencing project: providing services to taxonomists for standard genome sequencing and annotation.</title>
        <authorList>
            <consortium name="The Broad Institute Genomics Platform"/>
            <consortium name="The Broad Institute Genome Sequencing Center for Infectious Disease"/>
            <person name="Wu L."/>
            <person name="Ma J."/>
        </authorList>
    </citation>
    <scope>NUCLEOTIDE SEQUENCE [LARGE SCALE GENOMIC DNA]</scope>
    <source>
        <strain evidence="13">WLHS5</strain>
    </source>
</reference>
<evidence type="ECO:0000256" key="8">
    <source>
        <dbReference type="ARBA" id="ARBA00023065"/>
    </source>
</evidence>
<dbReference type="RefSeq" id="WP_380668078.1">
    <property type="nucleotide sequence ID" value="NZ_JBHTCJ010000006.1"/>
</dbReference>
<dbReference type="HAMAP" id="MF_01844">
    <property type="entry name" value="NhaA"/>
    <property type="match status" value="1"/>
</dbReference>
<organism evidence="12 13">
    <name type="scientific">Saccharopolyspora griseoalba</name>
    <dbReference type="NCBI Taxonomy" id="1431848"/>
    <lineage>
        <taxon>Bacteria</taxon>
        <taxon>Bacillati</taxon>
        <taxon>Actinomycetota</taxon>
        <taxon>Actinomycetes</taxon>
        <taxon>Pseudonocardiales</taxon>
        <taxon>Pseudonocardiaceae</taxon>
        <taxon>Saccharopolyspora</taxon>
    </lineage>
</organism>
<evidence type="ECO:0000256" key="3">
    <source>
        <dbReference type="ARBA" id="ARBA00022449"/>
    </source>
</evidence>
<keyword evidence="6 11" id="KW-1133">Transmembrane helix</keyword>
<sequence>MSENNSRAAKSFDFGEYLRTETVGGMILLAATVLALLLANTPVSGIYTAVRDFEIGPHLLHLHLGVGEWAKDGLLAIFFFVAGLELKREMVIGELSDLRTALLPIIAAAGGMILPAALAFAVGHGTPGAHDAWAIPMATDIAFALGVLSLTGSWMPTAARVFLLSLAVVDDLGAIVVIAVLFTKHMSLLWLATAVVLCVVYWFLQHKRVTASWLYIPLAVAVWVAVHSSGVHATIAGVALGLLTRVKQDPGEHASPSMRLEHRLQPWSAGLVVPVFAFFAAGVPVNPDALVAIFEDRVAIGVIVGLLAGKFFGIFGVSWVAVKLGIGTKPESVSWRDMTALALLGGVGFTVSLLIAELSLTGEAAERAKAAVLIASFIASLVAAAILIRRGRKLANGDDNAFPNPSPTPGDETTG</sequence>
<dbReference type="InterPro" id="IPR023171">
    <property type="entry name" value="Na/H_antiporter_dom_sf"/>
</dbReference>
<keyword evidence="8 11" id="KW-0406">Ion transport</keyword>
<evidence type="ECO:0000256" key="7">
    <source>
        <dbReference type="ARBA" id="ARBA00023053"/>
    </source>
</evidence>
<dbReference type="PANTHER" id="PTHR30341">
    <property type="entry name" value="SODIUM ION/PROTON ANTIPORTER NHAA-RELATED"/>
    <property type="match status" value="1"/>
</dbReference>
<keyword evidence="4 11" id="KW-1003">Cell membrane</keyword>
<comment type="function">
    <text evidence="11">Na(+)/H(+) antiporter that extrudes sodium in exchange for external protons.</text>
</comment>
<evidence type="ECO:0000256" key="2">
    <source>
        <dbReference type="ARBA" id="ARBA00022448"/>
    </source>
</evidence>
<name>A0ABW2LLW9_9PSEU</name>
<feature type="transmembrane region" description="Helical" evidence="11">
    <location>
        <begin position="298"/>
        <end position="320"/>
    </location>
</feature>
<dbReference type="Gene3D" id="1.20.1530.10">
    <property type="entry name" value="Na+/H+ antiporter like domain"/>
    <property type="match status" value="1"/>
</dbReference>
<gene>
    <name evidence="11 12" type="primary">nhaA</name>
    <name evidence="12" type="ORF">ACFQRI_12900</name>
</gene>
<protein>
    <recommendedName>
        <fullName evidence="11">Na(+)/H(+) antiporter NhaA</fullName>
    </recommendedName>
    <alternativeName>
        <fullName evidence="11">Sodium/proton antiporter NhaA</fullName>
    </alternativeName>
</protein>
<accession>A0ABW2LLW9</accession>
<keyword evidence="5 11" id="KW-0812">Transmembrane</keyword>
<evidence type="ECO:0000313" key="12">
    <source>
        <dbReference type="EMBL" id="MFC7342304.1"/>
    </source>
</evidence>
<keyword evidence="7 11" id="KW-0915">Sodium</keyword>
<feature type="transmembrane region" description="Helical" evidence="11">
    <location>
        <begin position="69"/>
        <end position="86"/>
    </location>
</feature>
<dbReference type="Pfam" id="PF06965">
    <property type="entry name" value="Na_H_antiport_1"/>
    <property type="match status" value="1"/>
</dbReference>
<feature type="transmembrane region" description="Helical" evidence="11">
    <location>
        <begin position="188"/>
        <end position="204"/>
    </location>
</feature>
<feature type="transmembrane region" description="Helical" evidence="11">
    <location>
        <begin position="161"/>
        <end position="182"/>
    </location>
</feature>
<feature type="transmembrane region" description="Helical" evidence="11">
    <location>
        <begin position="264"/>
        <end position="286"/>
    </location>
</feature>
<keyword evidence="9 11" id="KW-0472">Membrane</keyword>
<dbReference type="NCBIfam" id="TIGR00773">
    <property type="entry name" value="NhaA"/>
    <property type="match status" value="1"/>
</dbReference>
<evidence type="ECO:0000256" key="9">
    <source>
        <dbReference type="ARBA" id="ARBA00023136"/>
    </source>
</evidence>
<comment type="similarity">
    <text evidence="11">Belongs to the NhaA Na(+)/H(+) (TC 2.A.33) antiporter family.</text>
</comment>
<dbReference type="PANTHER" id="PTHR30341:SF0">
    <property type="entry name" value="NA(+)_H(+) ANTIPORTER NHAA"/>
    <property type="match status" value="1"/>
</dbReference>
<keyword evidence="3 11" id="KW-0050">Antiport</keyword>
<comment type="caution">
    <text evidence="12">The sequence shown here is derived from an EMBL/GenBank/DDBJ whole genome shotgun (WGS) entry which is preliminary data.</text>
</comment>
<keyword evidence="2 11" id="KW-0813">Transport</keyword>
<evidence type="ECO:0000256" key="6">
    <source>
        <dbReference type="ARBA" id="ARBA00022989"/>
    </source>
</evidence>
<keyword evidence="10 11" id="KW-0739">Sodium transport</keyword>
<evidence type="ECO:0000256" key="4">
    <source>
        <dbReference type="ARBA" id="ARBA00022475"/>
    </source>
</evidence>
<dbReference type="Proteomes" id="UP001596504">
    <property type="component" value="Unassembled WGS sequence"/>
</dbReference>
<evidence type="ECO:0000313" key="13">
    <source>
        <dbReference type="Proteomes" id="UP001596504"/>
    </source>
</evidence>
<evidence type="ECO:0000256" key="11">
    <source>
        <dbReference type="HAMAP-Rule" id="MF_01844"/>
    </source>
</evidence>
<feature type="transmembrane region" description="Helical" evidence="11">
    <location>
        <begin position="340"/>
        <end position="358"/>
    </location>
</feature>
<feature type="transmembrane region" description="Helical" evidence="11">
    <location>
        <begin position="133"/>
        <end position="154"/>
    </location>
</feature>
<evidence type="ECO:0000256" key="1">
    <source>
        <dbReference type="ARBA" id="ARBA00004429"/>
    </source>
</evidence>
<comment type="catalytic activity">
    <reaction evidence="11">
        <text>Na(+)(in) + 2 H(+)(out) = Na(+)(out) + 2 H(+)(in)</text>
        <dbReference type="Rhea" id="RHEA:29251"/>
        <dbReference type="ChEBI" id="CHEBI:15378"/>
        <dbReference type="ChEBI" id="CHEBI:29101"/>
    </reaction>
</comment>
<evidence type="ECO:0000256" key="5">
    <source>
        <dbReference type="ARBA" id="ARBA00022692"/>
    </source>
</evidence>
<feature type="transmembrane region" description="Helical" evidence="11">
    <location>
        <begin position="370"/>
        <end position="388"/>
    </location>
</feature>
<proteinExistence type="inferred from homology"/>
<feature type="transmembrane region" description="Helical" evidence="11">
    <location>
        <begin position="98"/>
        <end position="121"/>
    </location>
</feature>
<keyword evidence="13" id="KW-1185">Reference proteome</keyword>
<comment type="subcellular location">
    <subcellularLocation>
        <location evidence="1">Cell inner membrane</location>
        <topology evidence="1">Multi-pass membrane protein</topology>
    </subcellularLocation>
    <subcellularLocation>
        <location evidence="11">Cell membrane</location>
        <topology evidence="11">Multi-pass membrane protein</topology>
    </subcellularLocation>
</comment>
<dbReference type="EMBL" id="JBHTCJ010000006">
    <property type="protein sequence ID" value="MFC7342304.1"/>
    <property type="molecule type" value="Genomic_DNA"/>
</dbReference>
<feature type="transmembrane region" description="Helical" evidence="11">
    <location>
        <begin position="216"/>
        <end position="244"/>
    </location>
</feature>
<evidence type="ECO:0000256" key="10">
    <source>
        <dbReference type="ARBA" id="ARBA00023201"/>
    </source>
</evidence>
<dbReference type="InterPro" id="IPR004670">
    <property type="entry name" value="NhaA"/>
</dbReference>